<evidence type="ECO:0000313" key="3">
    <source>
        <dbReference type="Proteomes" id="UP000050360"/>
    </source>
</evidence>
<comment type="caution">
    <text evidence="2">The sequence shown here is derived from an EMBL/GenBank/DDBJ whole genome shotgun (WGS) entry which is preliminary data.</text>
</comment>
<proteinExistence type="predicted"/>
<dbReference type="Proteomes" id="UP000050360">
    <property type="component" value="Unassembled WGS sequence"/>
</dbReference>
<keyword evidence="1" id="KW-0175">Coiled coil</keyword>
<name>A0A0N8KR72_9EURY</name>
<accession>A0A0N8KR72</accession>
<reference evidence="2 3" key="1">
    <citation type="submission" date="2015-09" db="EMBL/GenBank/DDBJ databases">
        <title>A metagenomics-based metabolic model of nitrate-dependent anaerobic oxidation of methane by Methanoperedens-like archaea.</title>
        <authorList>
            <person name="Arshad A."/>
            <person name="Speth D.R."/>
            <person name="De Graaf R.M."/>
            <person name="Op Den Camp H.J."/>
            <person name="Jetten M.S."/>
            <person name="Welte C.U."/>
        </authorList>
    </citation>
    <scope>NUCLEOTIDE SEQUENCE [LARGE SCALE GENOMIC DNA]</scope>
</reference>
<organism evidence="2 3">
    <name type="scientific">Candidatus Methanoperedens nitratireducens</name>
    <dbReference type="NCBI Taxonomy" id="1392998"/>
    <lineage>
        <taxon>Archaea</taxon>
        <taxon>Methanobacteriati</taxon>
        <taxon>Methanobacteriota</taxon>
        <taxon>Stenosarchaea group</taxon>
        <taxon>Methanomicrobia</taxon>
        <taxon>Methanosarcinales</taxon>
        <taxon>ANME-2 cluster</taxon>
        <taxon>Candidatus Methanoperedentaceae</taxon>
        <taxon>Candidatus Methanoperedens</taxon>
    </lineage>
</organism>
<sequence length="192" mass="22405">MVGWESIPIVYRAYSYIKNYIDLNRKEKNLVVKEEQLKKMEQELTDLRVIIKENSSNYESMIEPSFHNGFIRAEDTFPAPYLEVRYAITNRSIFDFKTKRISMTITDHNSGYTLGQIETPKNIDLPHQRTINDQSQLQLHPNFISQLKSIKKEGKSLYITLEAVKIDLIGYKGFTKSYGNSQFKVPTDDIRV</sequence>
<evidence type="ECO:0000313" key="2">
    <source>
        <dbReference type="EMBL" id="KPQ44130.1"/>
    </source>
</evidence>
<dbReference type="EMBL" id="LKCM01000106">
    <property type="protein sequence ID" value="KPQ44130.1"/>
    <property type="molecule type" value="Genomic_DNA"/>
</dbReference>
<feature type="coiled-coil region" evidence="1">
    <location>
        <begin position="23"/>
        <end position="57"/>
    </location>
</feature>
<dbReference type="AlphaFoldDB" id="A0A0N8KR72"/>
<evidence type="ECO:0000256" key="1">
    <source>
        <dbReference type="SAM" id="Coils"/>
    </source>
</evidence>
<gene>
    <name evidence="2" type="ORF">MPEBLZ_01269</name>
</gene>
<protein>
    <submittedName>
        <fullName evidence="2">Uncharacterized protein</fullName>
    </submittedName>
</protein>